<evidence type="ECO:0000259" key="2">
    <source>
        <dbReference type="Pfam" id="PF12850"/>
    </source>
</evidence>
<proteinExistence type="inferred from homology"/>
<evidence type="ECO:0000313" key="3">
    <source>
        <dbReference type="EMBL" id="CAI3950752.1"/>
    </source>
</evidence>
<comment type="similarity">
    <text evidence="1">Belongs to the metallophosphoesterase superfamily. YfcE family.</text>
</comment>
<dbReference type="Gene3D" id="3.60.21.10">
    <property type="match status" value="1"/>
</dbReference>
<dbReference type="RefSeq" id="WP_271790350.1">
    <property type="nucleotide sequence ID" value="NZ_CAMXCL010000004.1"/>
</dbReference>
<accession>A0A9W4TNI9</accession>
<dbReference type="EMBL" id="CAMXCM010000005">
    <property type="protein sequence ID" value="CAI3950752.1"/>
    <property type="molecule type" value="Genomic_DNA"/>
</dbReference>
<keyword evidence="6" id="KW-1185">Reference proteome</keyword>
<dbReference type="Proteomes" id="UP001154255">
    <property type="component" value="Unassembled WGS sequence"/>
</dbReference>
<dbReference type="Pfam" id="PF12850">
    <property type="entry name" value="Metallophos_2"/>
    <property type="match status" value="1"/>
</dbReference>
<evidence type="ECO:0000313" key="5">
    <source>
        <dbReference type="Proteomes" id="UP001154255"/>
    </source>
</evidence>
<organism evidence="3 5">
    <name type="scientific">Commensalibacter communis</name>
    <dbReference type="NCBI Taxonomy" id="2972786"/>
    <lineage>
        <taxon>Bacteria</taxon>
        <taxon>Pseudomonadati</taxon>
        <taxon>Pseudomonadota</taxon>
        <taxon>Alphaproteobacteria</taxon>
        <taxon>Acetobacterales</taxon>
        <taxon>Acetobacteraceae</taxon>
    </lineage>
</organism>
<dbReference type="InterPro" id="IPR024654">
    <property type="entry name" value="Calcineurin-like_PHP_lpxH"/>
</dbReference>
<name>A0A9W4TNI9_9PROT</name>
<sequence length="165" mass="18961">MTTWFTSDTHFDHKSIITLCNRPFNNVEEMNQTLILNWNKSVKPEDEIYHLGDVCWSKDASPLLSQLNGKKHLIIGNHDSKTIQGASEWTSVHQYKELKIEGTHVVLFHYPIREWAGFYRGSIHLYGHVHGSIEPYENAYDVGVDVCNFAPVDLHSLLKEKITPS</sequence>
<dbReference type="InterPro" id="IPR029052">
    <property type="entry name" value="Metallo-depent_PP-like"/>
</dbReference>
<gene>
    <name evidence="4" type="ORF">R53529_LOCUS1927</name>
    <name evidence="3" type="ORF">R53530_LOCUS1809</name>
</gene>
<dbReference type="AlphaFoldDB" id="A0A9W4TNI9"/>
<comment type="caution">
    <text evidence="3">The sequence shown here is derived from an EMBL/GenBank/DDBJ whole genome shotgun (WGS) entry which is preliminary data.</text>
</comment>
<feature type="domain" description="Calcineurin-like phosphoesterase" evidence="2">
    <location>
        <begin position="1"/>
        <end position="131"/>
    </location>
</feature>
<dbReference type="Proteomes" id="UP001154259">
    <property type="component" value="Unassembled WGS sequence"/>
</dbReference>
<dbReference type="SUPFAM" id="SSF56300">
    <property type="entry name" value="Metallo-dependent phosphatases"/>
    <property type="match status" value="1"/>
</dbReference>
<protein>
    <submittedName>
        <fullName evidence="3 4">Calcineurin-like phosphoesterase superfamily</fullName>
    </submittedName>
</protein>
<evidence type="ECO:0000313" key="4">
    <source>
        <dbReference type="EMBL" id="CAI3954833.1"/>
    </source>
</evidence>
<evidence type="ECO:0000313" key="6">
    <source>
        <dbReference type="Proteomes" id="UP001154259"/>
    </source>
</evidence>
<evidence type="ECO:0000256" key="1">
    <source>
        <dbReference type="ARBA" id="ARBA00008950"/>
    </source>
</evidence>
<reference evidence="3" key="1">
    <citation type="submission" date="2022-10" db="EMBL/GenBank/DDBJ databases">
        <authorList>
            <person name="Botero Cardona J."/>
        </authorList>
    </citation>
    <scope>NUCLEOTIDE SEQUENCE</scope>
    <source>
        <strain evidence="3">LMG 31819</strain>
        <strain evidence="4">R-53529</strain>
    </source>
</reference>
<dbReference type="EMBL" id="CAMXCS010000006">
    <property type="protein sequence ID" value="CAI3954833.1"/>
    <property type="molecule type" value="Genomic_DNA"/>
</dbReference>